<name>A0ABZ1F696_9ACTN</name>
<keyword evidence="6 11" id="KW-0418">Kinase</keyword>
<evidence type="ECO:0000256" key="6">
    <source>
        <dbReference type="ARBA" id="ARBA00022777"/>
    </source>
</evidence>
<dbReference type="SUPFAM" id="SSF55874">
    <property type="entry name" value="ATPase domain of HSP90 chaperone/DNA topoisomerase II/histidine kinase"/>
    <property type="match status" value="1"/>
</dbReference>
<evidence type="ECO:0000256" key="4">
    <source>
        <dbReference type="ARBA" id="ARBA00022679"/>
    </source>
</evidence>
<feature type="transmembrane region" description="Helical" evidence="9">
    <location>
        <begin position="106"/>
        <end position="126"/>
    </location>
</feature>
<comment type="catalytic activity">
    <reaction evidence="1">
        <text>ATP + protein L-histidine = ADP + protein N-phospho-L-histidine.</text>
        <dbReference type="EC" id="2.7.13.3"/>
    </reaction>
</comment>
<evidence type="ECO:0000256" key="8">
    <source>
        <dbReference type="ARBA" id="ARBA00023012"/>
    </source>
</evidence>
<keyword evidence="4" id="KW-0808">Transferase</keyword>
<gene>
    <name evidence="11" type="ORF">OG849_33585</name>
</gene>
<dbReference type="Gene3D" id="1.20.5.1930">
    <property type="match status" value="1"/>
</dbReference>
<feature type="transmembrane region" description="Helical" evidence="9">
    <location>
        <begin position="59"/>
        <end position="76"/>
    </location>
</feature>
<keyword evidence="7" id="KW-0067">ATP-binding</keyword>
<sequence>MNRTDDRLVPALLLCAQAVVWPGVPLVRGAVPPASALLTATLVSGVVVAALVLRRTRPVAALIVVAAACALGAGPLPAGAMAVLGTAGAALAVFTVAIGRDAFTAVLCVTALALWQLLQGISLHGLSERDGLDMVLTAVLYAASCGAGLFTRRARRARQAAGRLLERAETERHRLPAAERRRMERELHDISAHHLTAVVVTVGAALGLRDRRPELAAEALEFAAGTGHEVVRALGAVRAPAPSRAESSPPEEQLRDLVAGFRRLGQRVDCEIDPLPDGAVAEAAYGIVREALTNVARYAPGAHTTLLCRYGETRTELAVTSTAPPAGAVAHGAGLGGGRGQGLLRSRAREAGGTVRSGPTADGGWEVRAVLPGRTATAVEPPAPRSYRVAQVVAAAGLILQPLLPALIIRPEDISSGTEVSAGVFFALLAAGQAMTLLWLRRAPRTAYAMLLGLALLWPVAMAVGNYRGPVLLPSALSLLATCVALVMVPARSAAYRSTTVLLVVLVHTAAAATAVLARGTTAPTWTAIVGITAGVALTATAAQLAGVRRTRHRQAGDRAHDERLAAWTEEAVRDAWIERHRIAAGLEGTVFARTADMVAEAEAGRLDATAARAREALAAMRALLDTVPQSGTGPELRPQPTLQALDLLAHHLRATGRDIDIRLTDRVPRRLPTAVDLAAYHAAETLLAAGGEEPSLLELDVETDTLTLTATGIPRAAGTAVREGLTARAAALGGTLTSGPGGTVHLRLPLTTARDDEEGQR</sequence>
<feature type="transmembrane region" description="Helical" evidence="9">
    <location>
        <begin position="132"/>
        <end position="150"/>
    </location>
</feature>
<dbReference type="EMBL" id="CP109083">
    <property type="protein sequence ID" value="WSB11852.1"/>
    <property type="molecule type" value="Genomic_DNA"/>
</dbReference>
<feature type="transmembrane region" description="Helical" evidence="9">
    <location>
        <begin position="501"/>
        <end position="520"/>
    </location>
</feature>
<evidence type="ECO:0000256" key="3">
    <source>
        <dbReference type="ARBA" id="ARBA00022553"/>
    </source>
</evidence>
<feature type="domain" description="Signal transduction histidine kinase subgroup 3 dimerisation and phosphoacceptor" evidence="10">
    <location>
        <begin position="179"/>
        <end position="232"/>
    </location>
</feature>
<evidence type="ECO:0000313" key="12">
    <source>
        <dbReference type="Proteomes" id="UP001356428"/>
    </source>
</evidence>
<evidence type="ECO:0000256" key="2">
    <source>
        <dbReference type="ARBA" id="ARBA00012438"/>
    </source>
</evidence>
<dbReference type="PANTHER" id="PTHR24421:SF10">
    <property type="entry name" value="NITRATE_NITRITE SENSOR PROTEIN NARQ"/>
    <property type="match status" value="1"/>
</dbReference>
<keyword evidence="9" id="KW-0812">Transmembrane</keyword>
<feature type="transmembrane region" description="Helical" evidence="9">
    <location>
        <begin position="420"/>
        <end position="440"/>
    </location>
</feature>
<dbReference type="PANTHER" id="PTHR24421">
    <property type="entry name" value="NITRATE/NITRITE SENSOR PROTEIN NARX-RELATED"/>
    <property type="match status" value="1"/>
</dbReference>
<organism evidence="11 12">
    <name type="scientific">Streptomyces cyaneofuscatus</name>
    <dbReference type="NCBI Taxonomy" id="66883"/>
    <lineage>
        <taxon>Bacteria</taxon>
        <taxon>Bacillati</taxon>
        <taxon>Actinomycetota</taxon>
        <taxon>Actinomycetes</taxon>
        <taxon>Kitasatosporales</taxon>
        <taxon>Streptomycetaceae</taxon>
        <taxon>Streptomyces</taxon>
    </lineage>
</organism>
<proteinExistence type="predicted"/>
<dbReference type="Proteomes" id="UP001356428">
    <property type="component" value="Chromosome"/>
</dbReference>
<dbReference type="EC" id="2.7.13.3" evidence="2"/>
<keyword evidence="12" id="KW-1185">Reference proteome</keyword>
<dbReference type="InterPro" id="IPR011712">
    <property type="entry name" value="Sig_transdc_His_kin_sub3_dim/P"/>
</dbReference>
<evidence type="ECO:0000256" key="5">
    <source>
        <dbReference type="ARBA" id="ARBA00022741"/>
    </source>
</evidence>
<evidence type="ECO:0000256" key="9">
    <source>
        <dbReference type="SAM" id="Phobius"/>
    </source>
</evidence>
<feature type="transmembrane region" description="Helical" evidence="9">
    <location>
        <begin position="34"/>
        <end position="52"/>
    </location>
</feature>
<dbReference type="Gene3D" id="3.30.565.10">
    <property type="entry name" value="Histidine kinase-like ATPase, C-terminal domain"/>
    <property type="match status" value="1"/>
</dbReference>
<keyword evidence="5" id="KW-0547">Nucleotide-binding</keyword>
<evidence type="ECO:0000256" key="7">
    <source>
        <dbReference type="ARBA" id="ARBA00022840"/>
    </source>
</evidence>
<evidence type="ECO:0000259" key="10">
    <source>
        <dbReference type="Pfam" id="PF07730"/>
    </source>
</evidence>
<dbReference type="InterPro" id="IPR050482">
    <property type="entry name" value="Sensor_HK_TwoCompSys"/>
</dbReference>
<feature type="transmembrane region" description="Helical" evidence="9">
    <location>
        <begin position="447"/>
        <end position="465"/>
    </location>
</feature>
<feature type="transmembrane region" description="Helical" evidence="9">
    <location>
        <begin position="82"/>
        <end position="99"/>
    </location>
</feature>
<feature type="transmembrane region" description="Helical" evidence="9">
    <location>
        <begin position="526"/>
        <end position="546"/>
    </location>
</feature>
<dbReference type="Pfam" id="PF07730">
    <property type="entry name" value="HisKA_3"/>
    <property type="match status" value="1"/>
</dbReference>
<dbReference type="GO" id="GO:0016301">
    <property type="term" value="F:kinase activity"/>
    <property type="evidence" value="ECO:0007669"/>
    <property type="project" value="UniProtKB-KW"/>
</dbReference>
<evidence type="ECO:0000313" key="11">
    <source>
        <dbReference type="EMBL" id="WSB11852.1"/>
    </source>
</evidence>
<dbReference type="InterPro" id="IPR036890">
    <property type="entry name" value="HATPase_C_sf"/>
</dbReference>
<keyword evidence="9" id="KW-0472">Membrane</keyword>
<dbReference type="RefSeq" id="WP_326702212.1">
    <property type="nucleotide sequence ID" value="NZ_CP108861.1"/>
</dbReference>
<reference evidence="11 12" key="1">
    <citation type="submission" date="2022-10" db="EMBL/GenBank/DDBJ databases">
        <title>The complete genomes of actinobacterial strains from the NBC collection.</title>
        <authorList>
            <person name="Joergensen T.S."/>
            <person name="Alvarez Arevalo M."/>
            <person name="Sterndorff E.B."/>
            <person name="Faurdal D."/>
            <person name="Vuksanovic O."/>
            <person name="Mourched A.-S."/>
            <person name="Charusanti P."/>
            <person name="Shaw S."/>
            <person name="Blin K."/>
            <person name="Weber T."/>
        </authorList>
    </citation>
    <scope>NUCLEOTIDE SEQUENCE [LARGE SCALE GENOMIC DNA]</scope>
    <source>
        <strain evidence="11 12">NBC 01792</strain>
    </source>
</reference>
<protein>
    <recommendedName>
        <fullName evidence="2">histidine kinase</fullName>
        <ecNumber evidence="2">2.7.13.3</ecNumber>
    </recommendedName>
</protein>
<keyword evidence="3" id="KW-0597">Phosphoprotein</keyword>
<feature type="transmembrane region" description="Helical" evidence="9">
    <location>
        <begin position="471"/>
        <end position="489"/>
    </location>
</feature>
<evidence type="ECO:0000256" key="1">
    <source>
        <dbReference type="ARBA" id="ARBA00000085"/>
    </source>
</evidence>
<accession>A0ABZ1F696</accession>
<keyword evidence="9" id="KW-1133">Transmembrane helix</keyword>
<keyword evidence="8" id="KW-0902">Two-component regulatory system</keyword>
<feature type="transmembrane region" description="Helical" evidence="9">
    <location>
        <begin position="389"/>
        <end position="408"/>
    </location>
</feature>